<evidence type="ECO:0000313" key="2">
    <source>
        <dbReference type="Proteomes" id="UP001057402"/>
    </source>
</evidence>
<gene>
    <name evidence="1" type="ORF">MLD38_000652</name>
</gene>
<name>A0ACB9SBM6_9MYRT</name>
<keyword evidence="2" id="KW-1185">Reference proteome</keyword>
<evidence type="ECO:0000313" key="1">
    <source>
        <dbReference type="EMBL" id="KAI4388310.1"/>
    </source>
</evidence>
<accession>A0ACB9SBM6</accession>
<proteinExistence type="predicted"/>
<organism evidence="1 2">
    <name type="scientific">Melastoma candidum</name>
    <dbReference type="NCBI Taxonomy" id="119954"/>
    <lineage>
        <taxon>Eukaryota</taxon>
        <taxon>Viridiplantae</taxon>
        <taxon>Streptophyta</taxon>
        <taxon>Embryophyta</taxon>
        <taxon>Tracheophyta</taxon>
        <taxon>Spermatophyta</taxon>
        <taxon>Magnoliopsida</taxon>
        <taxon>eudicotyledons</taxon>
        <taxon>Gunneridae</taxon>
        <taxon>Pentapetalae</taxon>
        <taxon>rosids</taxon>
        <taxon>malvids</taxon>
        <taxon>Myrtales</taxon>
        <taxon>Melastomataceae</taxon>
        <taxon>Melastomatoideae</taxon>
        <taxon>Melastomateae</taxon>
        <taxon>Melastoma</taxon>
    </lineage>
</organism>
<reference evidence="2" key="1">
    <citation type="journal article" date="2023" name="Front. Plant Sci.">
        <title>Chromosomal-level genome assembly of Melastoma candidum provides insights into trichome evolution.</title>
        <authorList>
            <person name="Zhong Y."/>
            <person name="Wu W."/>
            <person name="Sun C."/>
            <person name="Zou P."/>
            <person name="Liu Y."/>
            <person name="Dai S."/>
            <person name="Zhou R."/>
        </authorList>
    </citation>
    <scope>NUCLEOTIDE SEQUENCE [LARGE SCALE GENOMIC DNA]</scope>
</reference>
<dbReference type="EMBL" id="CM042880">
    <property type="protein sequence ID" value="KAI4388310.1"/>
    <property type="molecule type" value="Genomic_DNA"/>
</dbReference>
<comment type="caution">
    <text evidence="1">The sequence shown here is derived from an EMBL/GenBank/DDBJ whole genome shotgun (WGS) entry which is preliminary data.</text>
</comment>
<dbReference type="Proteomes" id="UP001057402">
    <property type="component" value="Chromosome 1"/>
</dbReference>
<protein>
    <submittedName>
        <fullName evidence="1">Uncharacterized protein</fullName>
    </submittedName>
</protein>
<sequence length="163" mass="18758">MWEFGEFRGEPGEVGRIGNDAVPSDKNMGIGEGYSRDGRVKSATIEDKRAAVHMEMKRMTRLPPNSMYAANCLSVLNKLLQPMSIREHRLKMTTQSYCLPAYSYDHHHNRVQFSWYTYDSVCWLIILPFWAQPCVHLVMLFYGTEIEMSLALGRGCRGFLLQT</sequence>